<dbReference type="EMBL" id="NBNE01004056">
    <property type="protein sequence ID" value="OWZ06227.1"/>
    <property type="molecule type" value="Genomic_DNA"/>
</dbReference>
<organism evidence="2 3">
    <name type="scientific">Phytophthora megakarya</name>
    <dbReference type="NCBI Taxonomy" id="4795"/>
    <lineage>
        <taxon>Eukaryota</taxon>
        <taxon>Sar</taxon>
        <taxon>Stramenopiles</taxon>
        <taxon>Oomycota</taxon>
        <taxon>Peronosporomycetes</taxon>
        <taxon>Peronosporales</taxon>
        <taxon>Peronosporaceae</taxon>
        <taxon>Phytophthora</taxon>
    </lineage>
</organism>
<comment type="caution">
    <text evidence="2">The sequence shown here is derived from an EMBL/GenBank/DDBJ whole genome shotgun (WGS) entry which is preliminary data.</text>
</comment>
<dbReference type="Proteomes" id="UP000198211">
    <property type="component" value="Unassembled WGS sequence"/>
</dbReference>
<feature type="region of interest" description="Disordered" evidence="1">
    <location>
        <begin position="128"/>
        <end position="151"/>
    </location>
</feature>
<evidence type="ECO:0000256" key="1">
    <source>
        <dbReference type="SAM" id="MobiDB-lite"/>
    </source>
</evidence>
<keyword evidence="3" id="KW-1185">Reference proteome</keyword>
<dbReference type="AlphaFoldDB" id="A0A225VN90"/>
<feature type="compositionally biased region" description="Polar residues" evidence="1">
    <location>
        <begin position="129"/>
        <end position="143"/>
    </location>
</feature>
<protein>
    <submittedName>
        <fullName evidence="2">Uncharacterized protein</fullName>
    </submittedName>
</protein>
<reference evidence="3" key="1">
    <citation type="submission" date="2017-03" db="EMBL/GenBank/DDBJ databases">
        <title>Phytopthora megakarya and P. palmivora, two closely related causual agents of cacao black pod achieved similar genome size and gene model numbers by different mechanisms.</title>
        <authorList>
            <person name="Ali S."/>
            <person name="Shao J."/>
            <person name="Larry D.J."/>
            <person name="Kronmiller B."/>
            <person name="Shen D."/>
            <person name="Strem M.D."/>
            <person name="Melnick R.L."/>
            <person name="Guiltinan M.J."/>
            <person name="Tyler B.M."/>
            <person name="Meinhardt L.W."/>
            <person name="Bailey B.A."/>
        </authorList>
    </citation>
    <scope>NUCLEOTIDE SEQUENCE [LARGE SCALE GENOMIC DNA]</scope>
    <source>
        <strain evidence="3">zdho120</strain>
    </source>
</reference>
<gene>
    <name evidence="2" type="ORF">PHMEG_00021546</name>
</gene>
<dbReference type="OrthoDB" id="126155at2759"/>
<name>A0A225VN90_9STRA</name>
<evidence type="ECO:0000313" key="2">
    <source>
        <dbReference type="EMBL" id="OWZ06227.1"/>
    </source>
</evidence>
<evidence type="ECO:0000313" key="3">
    <source>
        <dbReference type="Proteomes" id="UP000198211"/>
    </source>
</evidence>
<sequence length="151" mass="17273">MPRTLGICFLSRSLTLMHCRPADLWDQVHAQDTNVSFTEFSECNILRPAQAATCQTYVRSSLRRMKIFAQAFYADEVSALIDSAIVFFGAFRGFVVARDLVSAQGVQYEFSRVDEEIMELMDLRRSHRGSGSNLYRGQNNDTPQRGDHQRR</sequence>
<accession>A0A225VN90</accession>
<proteinExistence type="predicted"/>